<dbReference type="EMBL" id="JAHRGL010000020">
    <property type="protein sequence ID" value="MBV2133101.1"/>
    <property type="molecule type" value="Genomic_DNA"/>
</dbReference>
<accession>A0ABS6MWE1</accession>
<dbReference type="Pfam" id="PF19624">
    <property type="entry name" value="DUF6129"/>
    <property type="match status" value="1"/>
</dbReference>
<organism evidence="2 3">
    <name type="scientific">Geopseudomonas aromaticivorans</name>
    <dbReference type="NCBI Taxonomy" id="2849492"/>
    <lineage>
        <taxon>Bacteria</taxon>
        <taxon>Pseudomonadati</taxon>
        <taxon>Pseudomonadota</taxon>
        <taxon>Gammaproteobacteria</taxon>
        <taxon>Pseudomonadales</taxon>
        <taxon>Pseudomonadaceae</taxon>
        <taxon>Geopseudomonas</taxon>
    </lineage>
</organism>
<name>A0ABS6MWE1_9GAMM</name>
<gene>
    <name evidence="2" type="ORF">KRX52_09835</name>
</gene>
<evidence type="ECO:0000313" key="3">
    <source>
        <dbReference type="Proteomes" id="UP000813068"/>
    </source>
</evidence>
<proteinExistence type="predicted"/>
<protein>
    <recommendedName>
        <fullName evidence="1">DUF6129 domain-containing protein</fullName>
    </recommendedName>
</protein>
<dbReference type="InterPro" id="IPR046132">
    <property type="entry name" value="DUF6129"/>
</dbReference>
<feature type="domain" description="DUF6129" evidence="1">
    <location>
        <begin position="25"/>
        <end position="74"/>
    </location>
</feature>
<dbReference type="Proteomes" id="UP000813068">
    <property type="component" value="Unassembled WGS sequence"/>
</dbReference>
<evidence type="ECO:0000259" key="1">
    <source>
        <dbReference type="Pfam" id="PF19624"/>
    </source>
</evidence>
<keyword evidence="3" id="KW-1185">Reference proteome</keyword>
<comment type="caution">
    <text evidence="2">The sequence shown here is derived from an EMBL/GenBank/DDBJ whole genome shotgun (WGS) entry which is preliminary data.</text>
</comment>
<dbReference type="RefSeq" id="WP_217681570.1">
    <property type="nucleotide sequence ID" value="NZ_JAHRGL010000020.1"/>
</dbReference>
<sequence>MLSQDLLDAVIRQTEQSVIDDALLARLRSAHPGAHFTACMDDDIAANAKPVATRPGFNLYLVNSSDHCLALTNDLDAASGIVLAEIIPD</sequence>
<evidence type="ECO:0000313" key="2">
    <source>
        <dbReference type="EMBL" id="MBV2133101.1"/>
    </source>
</evidence>
<reference evidence="2 3" key="1">
    <citation type="submission" date="2021-06" db="EMBL/GenBank/DDBJ databases">
        <title>Differences between aerobic and microaerobic xylene degrading microbial communities.</title>
        <authorList>
            <person name="Banerjee S."/>
            <person name="Tancsics A."/>
        </authorList>
    </citation>
    <scope>NUCLEOTIDE SEQUENCE [LARGE SCALE GENOMIC DNA]</scope>
    <source>
        <strain evidence="2 3">MAP12</strain>
    </source>
</reference>